<keyword evidence="3" id="KW-0472">Membrane</keyword>
<keyword evidence="3" id="KW-1133">Transmembrane helix</keyword>
<feature type="domain" description="DUF4352" evidence="4">
    <location>
        <begin position="154"/>
        <end position="277"/>
    </location>
</feature>
<dbReference type="AlphaFoldDB" id="A6W8N9"/>
<dbReference type="InterPro" id="IPR029050">
    <property type="entry name" value="Immunoprotect_excell_Ig-like"/>
</dbReference>
<dbReference type="Gene3D" id="2.60.40.1240">
    <property type="match status" value="1"/>
</dbReference>
<keyword evidence="1" id="KW-0732">Signal</keyword>
<dbReference type="Proteomes" id="UP000001116">
    <property type="component" value="Chromosome"/>
</dbReference>
<name>A6W8N9_KINRD</name>
<feature type="transmembrane region" description="Helical" evidence="3">
    <location>
        <begin position="20"/>
        <end position="45"/>
    </location>
</feature>
<dbReference type="EMBL" id="CP000750">
    <property type="protein sequence ID" value="ABS03178.1"/>
    <property type="molecule type" value="Genomic_DNA"/>
</dbReference>
<reference evidence="6" key="1">
    <citation type="journal article" date="2008" name="PLoS ONE">
        <title>Survival in nuclear waste, extreme resistance, and potential applications gleaned from the genome sequence of Kineococcus radiotolerans SRS30216.</title>
        <authorList>
            <person name="Bagwell C.E."/>
            <person name="Bhat S."/>
            <person name="Hawkins G.M."/>
            <person name="Smith B.W."/>
            <person name="Biswas T."/>
            <person name="Hoover T.R."/>
            <person name="Saunders E."/>
            <person name="Han C.S."/>
            <person name="Tsodikov O.V."/>
            <person name="Shimkets L.J."/>
        </authorList>
    </citation>
    <scope>NUCLEOTIDE SEQUENCE [LARGE SCALE GENOMIC DNA]</scope>
    <source>
        <strain evidence="6">ATCC BAA-149 / DSM 14245 / SRS30216</strain>
    </source>
</reference>
<dbReference type="Pfam" id="PF11611">
    <property type="entry name" value="DUF4352"/>
    <property type="match status" value="1"/>
</dbReference>
<evidence type="ECO:0000256" key="2">
    <source>
        <dbReference type="SAM" id="MobiDB-lite"/>
    </source>
</evidence>
<feature type="transmembrane region" description="Helical" evidence="3">
    <location>
        <begin position="57"/>
        <end position="81"/>
    </location>
</feature>
<evidence type="ECO:0000313" key="6">
    <source>
        <dbReference type="Proteomes" id="UP000001116"/>
    </source>
</evidence>
<evidence type="ECO:0000256" key="3">
    <source>
        <dbReference type="SAM" id="Phobius"/>
    </source>
</evidence>
<accession>A6W8N9</accession>
<gene>
    <name evidence="5" type="ordered locus">Krad_1692</name>
</gene>
<dbReference type="RefSeq" id="WP_011981683.1">
    <property type="nucleotide sequence ID" value="NC_009664.2"/>
</dbReference>
<sequence length="281" mass="28085">MSTYQPQAPARPQAAGIATASVVLGAIGFIVGICAPIGLALGLVARGKAKRGEISPARITAGIIVSAISTALQALVLIGIITGLSNADNATTTTAQPVASVPASEPAPEEPAAAAPAPVPTETQAAPAPAPAETTTSEAPAPTATAEPLPVAPGIGQAVIAADVAYTVTAFDCGIAQVGSEYLNRTAQGEYCEATVDINNQGTRATTFNSSQAKAYIGDIEYAADGEASMYADDGNAFLTEINPGNTVTAKLYFDMPAGTRPDRLEIGGGLFSDGAIISVA</sequence>
<dbReference type="InterPro" id="IPR029051">
    <property type="entry name" value="DUF4352"/>
</dbReference>
<dbReference type="KEGG" id="kra:Krad_1692"/>
<feature type="region of interest" description="Disordered" evidence="2">
    <location>
        <begin position="95"/>
        <end position="148"/>
    </location>
</feature>
<keyword evidence="3" id="KW-0812">Transmembrane</keyword>
<dbReference type="STRING" id="266940.Krad_1692"/>
<evidence type="ECO:0000313" key="5">
    <source>
        <dbReference type="EMBL" id="ABS03178.1"/>
    </source>
</evidence>
<organism evidence="5 6">
    <name type="scientific">Kineococcus radiotolerans (strain ATCC BAA-149 / DSM 14245 / SRS30216)</name>
    <dbReference type="NCBI Taxonomy" id="266940"/>
    <lineage>
        <taxon>Bacteria</taxon>
        <taxon>Bacillati</taxon>
        <taxon>Actinomycetota</taxon>
        <taxon>Actinomycetes</taxon>
        <taxon>Kineosporiales</taxon>
        <taxon>Kineosporiaceae</taxon>
        <taxon>Kineococcus</taxon>
    </lineage>
</organism>
<proteinExistence type="predicted"/>
<evidence type="ECO:0000256" key="1">
    <source>
        <dbReference type="ARBA" id="ARBA00022729"/>
    </source>
</evidence>
<protein>
    <recommendedName>
        <fullName evidence="4">DUF4352 domain-containing protein</fullName>
    </recommendedName>
</protein>
<dbReference type="eggNOG" id="COG0515">
    <property type="taxonomic scope" value="Bacteria"/>
</dbReference>
<dbReference type="HOGENOM" id="CLU_989634_0_0_11"/>
<evidence type="ECO:0000259" key="4">
    <source>
        <dbReference type="Pfam" id="PF11611"/>
    </source>
</evidence>
<keyword evidence="6" id="KW-1185">Reference proteome</keyword>
<dbReference type="OrthoDB" id="3430849at2"/>